<dbReference type="OMA" id="CQSEPAK"/>
<feature type="compositionally biased region" description="Polar residues" evidence="8">
    <location>
        <begin position="362"/>
        <end position="372"/>
    </location>
</feature>
<evidence type="ECO:0000259" key="9">
    <source>
        <dbReference type="PROSITE" id="PS50011"/>
    </source>
</evidence>
<dbReference type="PhylomeDB" id="A0A0G4EL51"/>
<evidence type="ECO:0000256" key="1">
    <source>
        <dbReference type="ARBA" id="ARBA00011245"/>
    </source>
</evidence>
<dbReference type="FunFam" id="1.10.510.10:FF:000571">
    <property type="entry name" value="Maternal embryonic leucine zipper kinase"/>
    <property type="match status" value="1"/>
</dbReference>
<dbReference type="PROSITE" id="PS00108">
    <property type="entry name" value="PROTEIN_KINASE_ST"/>
    <property type="match status" value="1"/>
</dbReference>
<keyword evidence="11" id="KW-1185">Reference proteome</keyword>
<proteinExistence type="predicted"/>
<dbReference type="GO" id="GO:0005524">
    <property type="term" value="F:ATP binding"/>
    <property type="evidence" value="ECO:0007669"/>
    <property type="project" value="UniProtKB-UniRule"/>
</dbReference>
<feature type="compositionally biased region" description="Basic residues" evidence="8">
    <location>
        <begin position="553"/>
        <end position="565"/>
    </location>
</feature>
<feature type="region of interest" description="Disordered" evidence="8">
    <location>
        <begin position="280"/>
        <end position="304"/>
    </location>
</feature>
<dbReference type="OrthoDB" id="193931at2759"/>
<feature type="compositionally biased region" description="Basic and acidic residues" evidence="8">
    <location>
        <begin position="501"/>
        <end position="511"/>
    </location>
</feature>
<dbReference type="PROSITE" id="PS00107">
    <property type="entry name" value="PROTEIN_KINASE_ATP"/>
    <property type="match status" value="1"/>
</dbReference>
<feature type="binding site" evidence="7">
    <location>
        <position position="45"/>
    </location>
    <ligand>
        <name>ATP</name>
        <dbReference type="ChEBI" id="CHEBI:30616"/>
    </ligand>
</feature>
<dbReference type="InterPro" id="IPR011009">
    <property type="entry name" value="Kinase-like_dom_sf"/>
</dbReference>
<dbReference type="InterPro" id="IPR000719">
    <property type="entry name" value="Prot_kinase_dom"/>
</dbReference>
<keyword evidence="6 7" id="KW-0067">ATP-binding</keyword>
<evidence type="ECO:0000256" key="4">
    <source>
        <dbReference type="ARBA" id="ARBA00022741"/>
    </source>
</evidence>
<evidence type="ECO:0000256" key="8">
    <source>
        <dbReference type="SAM" id="MobiDB-lite"/>
    </source>
</evidence>
<dbReference type="SMART" id="SM00220">
    <property type="entry name" value="S_TKc"/>
    <property type="match status" value="1"/>
</dbReference>
<protein>
    <recommendedName>
        <fullName evidence="9">Protein kinase domain-containing protein</fullName>
    </recommendedName>
</protein>
<dbReference type="FunFam" id="3.30.200.20:FF:000042">
    <property type="entry name" value="Aurora kinase A"/>
    <property type="match status" value="1"/>
</dbReference>
<accession>A0A0G4EL51</accession>
<feature type="region of interest" description="Disordered" evidence="8">
    <location>
        <begin position="395"/>
        <end position="432"/>
    </location>
</feature>
<evidence type="ECO:0000256" key="2">
    <source>
        <dbReference type="ARBA" id="ARBA00022527"/>
    </source>
</evidence>
<dbReference type="Proteomes" id="UP000041254">
    <property type="component" value="Unassembled WGS sequence"/>
</dbReference>
<feature type="compositionally biased region" description="Basic and acidic residues" evidence="8">
    <location>
        <begin position="450"/>
        <end position="461"/>
    </location>
</feature>
<dbReference type="EMBL" id="CDMY01000255">
    <property type="protein sequence ID" value="CEL97724.1"/>
    <property type="molecule type" value="Genomic_DNA"/>
</dbReference>
<dbReference type="PROSITE" id="PS50011">
    <property type="entry name" value="PROTEIN_KINASE_DOM"/>
    <property type="match status" value="1"/>
</dbReference>
<feature type="region of interest" description="Disordered" evidence="8">
    <location>
        <begin position="471"/>
        <end position="619"/>
    </location>
</feature>
<sequence>MGNVCGVRRRDVRDDYNLGRLLGQGAFGQVRECIHRTTRELFAVKIVEKKPGAKWNHAQLFKKECDFLAELDHPTIIRLHGLYEDHQFVYGVIDKCEGGELLTFIKEMKQFTEREAAKICRQILDALKYLHSRNIVHRDIKGENFLLQKKSIDSPLIMIDFGIAAKVTPGVHLEETCGSLKYLAPELLKKRYGVEVDLWAVGVLMYLMLYGRYPFIGEDQAAILKEIEGHQIDWSLHNMEKPYSEKTIDFLSSLLERNPEKRLTADEALKHPFIRKLASGGIEGEGQFDPPTREAPQPMRSSTKAFSVAEDVLQSAADQAAAATREKSRTKSMAEREAQDVEEKLEKLQMKHEKKEVAGRRSSASPTSSGRRQSGLPLFSPGSVRRISIKDRLFRADTSAGAENRRHSSTPSRRRSSMMQRFIRRKSTSTVHTIDDKRLKGVLVSANGEENGRRAGGEKGKGRALKTDLAGEFWPLEGTPSKKMVQVVSPEHAADSQPHQTPEDLLKDAMSRRSFTATDVEALEGAAEKGRGNGDSPQESEAAVSEMGTVAKEKKKKKKKRKKENRRSSRESCESGSTRVADEPLRSLMASPESLPASGRRGSEPGAVGEMSLPGTVVN</sequence>
<keyword evidence="2" id="KW-0723">Serine/threonine-protein kinase</keyword>
<dbReference type="AlphaFoldDB" id="A0A0G4EL51"/>
<dbReference type="InterPro" id="IPR017441">
    <property type="entry name" value="Protein_kinase_ATP_BS"/>
</dbReference>
<feature type="compositionally biased region" description="Basic and acidic residues" evidence="8">
    <location>
        <begin position="324"/>
        <end position="359"/>
    </location>
</feature>
<gene>
    <name evidence="10" type="ORF">Vbra_12309</name>
</gene>
<evidence type="ECO:0000256" key="7">
    <source>
        <dbReference type="PROSITE-ProRule" id="PRU10141"/>
    </source>
</evidence>
<keyword evidence="3" id="KW-0808">Transferase</keyword>
<evidence type="ECO:0000313" key="11">
    <source>
        <dbReference type="Proteomes" id="UP000041254"/>
    </source>
</evidence>
<evidence type="ECO:0000256" key="3">
    <source>
        <dbReference type="ARBA" id="ARBA00022679"/>
    </source>
</evidence>
<feature type="region of interest" description="Disordered" evidence="8">
    <location>
        <begin position="445"/>
        <end position="464"/>
    </location>
</feature>
<evidence type="ECO:0000256" key="5">
    <source>
        <dbReference type="ARBA" id="ARBA00022777"/>
    </source>
</evidence>
<dbReference type="InParanoid" id="A0A0G4EL51"/>
<feature type="compositionally biased region" description="Basic residues" evidence="8">
    <location>
        <begin position="412"/>
        <end position="427"/>
    </location>
</feature>
<dbReference type="SUPFAM" id="SSF56112">
    <property type="entry name" value="Protein kinase-like (PK-like)"/>
    <property type="match status" value="1"/>
</dbReference>
<dbReference type="VEuPathDB" id="CryptoDB:Vbra_12309"/>
<dbReference type="GO" id="GO:0004674">
    <property type="term" value="F:protein serine/threonine kinase activity"/>
    <property type="evidence" value="ECO:0007669"/>
    <property type="project" value="UniProtKB-KW"/>
</dbReference>
<organism evidence="10 11">
    <name type="scientific">Vitrella brassicaformis (strain CCMP3155)</name>
    <dbReference type="NCBI Taxonomy" id="1169540"/>
    <lineage>
        <taxon>Eukaryota</taxon>
        <taxon>Sar</taxon>
        <taxon>Alveolata</taxon>
        <taxon>Colpodellida</taxon>
        <taxon>Vitrellaceae</taxon>
        <taxon>Vitrella</taxon>
    </lineage>
</organism>
<dbReference type="PANTHER" id="PTHR24349">
    <property type="entry name" value="SERINE/THREONINE-PROTEIN KINASE"/>
    <property type="match status" value="1"/>
</dbReference>
<evidence type="ECO:0000313" key="10">
    <source>
        <dbReference type="EMBL" id="CEL97724.1"/>
    </source>
</evidence>
<feature type="domain" description="Protein kinase" evidence="9">
    <location>
        <begin position="16"/>
        <end position="274"/>
    </location>
</feature>
<dbReference type="InterPro" id="IPR008271">
    <property type="entry name" value="Ser/Thr_kinase_AS"/>
</dbReference>
<dbReference type="STRING" id="1169540.A0A0G4EL51"/>
<dbReference type="InterPro" id="IPR050205">
    <property type="entry name" value="CDPK_Ser/Thr_kinases"/>
</dbReference>
<reference evidence="10 11" key="1">
    <citation type="submission" date="2014-11" db="EMBL/GenBank/DDBJ databases">
        <authorList>
            <person name="Zhu J."/>
            <person name="Qi W."/>
            <person name="Song R."/>
        </authorList>
    </citation>
    <scope>NUCLEOTIDE SEQUENCE [LARGE SCALE GENOMIC DNA]</scope>
</reference>
<feature type="region of interest" description="Disordered" evidence="8">
    <location>
        <begin position="317"/>
        <end position="382"/>
    </location>
</feature>
<name>A0A0G4EL51_VITBC</name>
<keyword evidence="5" id="KW-0418">Kinase</keyword>
<dbReference type="CDD" id="cd05117">
    <property type="entry name" value="STKc_CAMK"/>
    <property type="match status" value="1"/>
</dbReference>
<dbReference type="Pfam" id="PF00069">
    <property type="entry name" value="Pkinase"/>
    <property type="match status" value="1"/>
</dbReference>
<keyword evidence="4 7" id="KW-0547">Nucleotide-binding</keyword>
<dbReference type="Gene3D" id="1.10.510.10">
    <property type="entry name" value="Transferase(Phosphotransferase) domain 1"/>
    <property type="match status" value="1"/>
</dbReference>
<comment type="subunit">
    <text evidence="1">Monomer.</text>
</comment>
<evidence type="ECO:0000256" key="6">
    <source>
        <dbReference type="ARBA" id="ARBA00022840"/>
    </source>
</evidence>